<dbReference type="Proteomes" id="UP001239111">
    <property type="component" value="Chromosome 2"/>
</dbReference>
<name>A0ACC2NYD7_9HYME</name>
<dbReference type="EMBL" id="CM056742">
    <property type="protein sequence ID" value="KAJ8675883.1"/>
    <property type="molecule type" value="Genomic_DNA"/>
</dbReference>
<proteinExistence type="predicted"/>
<keyword evidence="2" id="KW-1185">Reference proteome</keyword>
<evidence type="ECO:0000313" key="2">
    <source>
        <dbReference type="Proteomes" id="UP001239111"/>
    </source>
</evidence>
<sequence>MSYEFFTDEDLLKLLENDQLLEILHLLKSGLNPDSPIKHYGSLLNAAIVRGHDELIDPLLNLFANVNVPDETGKNSIYHAVKKGRQDLVQKLLWFGADLDMIDDNNNCLLSEAISRGNNDIVIDLIHDGIDISQSDPSMLFSAAQVRY</sequence>
<evidence type="ECO:0000313" key="1">
    <source>
        <dbReference type="EMBL" id="KAJ8675883.1"/>
    </source>
</evidence>
<accession>A0ACC2NYD7</accession>
<reference evidence="1" key="1">
    <citation type="submission" date="2023-04" db="EMBL/GenBank/DDBJ databases">
        <title>A chromosome-level genome assembly of the parasitoid wasp Eretmocerus hayati.</title>
        <authorList>
            <person name="Zhong Y."/>
            <person name="Liu S."/>
            <person name="Liu Y."/>
        </authorList>
    </citation>
    <scope>NUCLEOTIDE SEQUENCE</scope>
    <source>
        <strain evidence="1">ZJU_SS_LIU_2023</strain>
    </source>
</reference>
<gene>
    <name evidence="1" type="ORF">QAD02_011669</name>
</gene>
<protein>
    <submittedName>
        <fullName evidence="1">Uncharacterized protein</fullName>
    </submittedName>
</protein>
<comment type="caution">
    <text evidence="1">The sequence shown here is derived from an EMBL/GenBank/DDBJ whole genome shotgun (WGS) entry which is preliminary data.</text>
</comment>
<organism evidence="1 2">
    <name type="scientific">Eretmocerus hayati</name>
    <dbReference type="NCBI Taxonomy" id="131215"/>
    <lineage>
        <taxon>Eukaryota</taxon>
        <taxon>Metazoa</taxon>
        <taxon>Ecdysozoa</taxon>
        <taxon>Arthropoda</taxon>
        <taxon>Hexapoda</taxon>
        <taxon>Insecta</taxon>
        <taxon>Pterygota</taxon>
        <taxon>Neoptera</taxon>
        <taxon>Endopterygota</taxon>
        <taxon>Hymenoptera</taxon>
        <taxon>Apocrita</taxon>
        <taxon>Proctotrupomorpha</taxon>
        <taxon>Chalcidoidea</taxon>
        <taxon>Aphelinidae</taxon>
        <taxon>Aphelininae</taxon>
        <taxon>Eretmocerus</taxon>
    </lineage>
</organism>